<feature type="transmembrane region" description="Helical" evidence="6">
    <location>
        <begin position="184"/>
        <end position="204"/>
    </location>
</feature>
<feature type="transmembrane region" description="Helical" evidence="6">
    <location>
        <begin position="382"/>
        <end position="406"/>
    </location>
</feature>
<dbReference type="Proteomes" id="UP000094112">
    <property type="component" value="Unassembled WGS sequence"/>
</dbReference>
<feature type="transmembrane region" description="Helical" evidence="6">
    <location>
        <begin position="293"/>
        <end position="313"/>
    </location>
</feature>
<feature type="transmembrane region" description="Helical" evidence="6">
    <location>
        <begin position="418"/>
        <end position="440"/>
    </location>
</feature>
<dbReference type="Gene3D" id="1.20.1250.20">
    <property type="entry name" value="MFS general substrate transporter like domains"/>
    <property type="match status" value="2"/>
</dbReference>
<evidence type="ECO:0000313" key="8">
    <source>
        <dbReference type="EMBL" id="ODQ59502.1"/>
    </source>
</evidence>
<gene>
    <name evidence="8" type="ORF">WICANDRAFT_32532</name>
</gene>
<feature type="domain" description="Major facilitator superfamily (MFS) profile" evidence="7">
    <location>
        <begin position="56"/>
        <end position="476"/>
    </location>
</feature>
<evidence type="ECO:0000259" key="7">
    <source>
        <dbReference type="PROSITE" id="PS50850"/>
    </source>
</evidence>
<feature type="transmembrane region" description="Helical" evidence="6">
    <location>
        <begin position="452"/>
        <end position="471"/>
    </location>
</feature>
<dbReference type="PROSITE" id="PS50850">
    <property type="entry name" value="MFS"/>
    <property type="match status" value="1"/>
</dbReference>
<reference evidence="8 9" key="1">
    <citation type="journal article" date="2016" name="Proc. Natl. Acad. Sci. U.S.A.">
        <title>Comparative genomics of biotechnologically important yeasts.</title>
        <authorList>
            <person name="Riley R."/>
            <person name="Haridas S."/>
            <person name="Wolfe K.H."/>
            <person name="Lopes M.R."/>
            <person name="Hittinger C.T."/>
            <person name="Goeker M."/>
            <person name="Salamov A.A."/>
            <person name="Wisecaver J.H."/>
            <person name="Long T.M."/>
            <person name="Calvey C.H."/>
            <person name="Aerts A.L."/>
            <person name="Barry K.W."/>
            <person name="Choi C."/>
            <person name="Clum A."/>
            <person name="Coughlan A.Y."/>
            <person name="Deshpande S."/>
            <person name="Douglass A.P."/>
            <person name="Hanson S.J."/>
            <person name="Klenk H.-P."/>
            <person name="LaButti K.M."/>
            <person name="Lapidus A."/>
            <person name="Lindquist E.A."/>
            <person name="Lipzen A.M."/>
            <person name="Meier-Kolthoff J.P."/>
            <person name="Ohm R.A."/>
            <person name="Otillar R.P."/>
            <person name="Pangilinan J.L."/>
            <person name="Peng Y."/>
            <person name="Rokas A."/>
            <person name="Rosa C.A."/>
            <person name="Scheuner C."/>
            <person name="Sibirny A.A."/>
            <person name="Slot J.C."/>
            <person name="Stielow J.B."/>
            <person name="Sun H."/>
            <person name="Kurtzman C.P."/>
            <person name="Blackwell M."/>
            <person name="Grigoriev I.V."/>
            <person name="Jeffries T.W."/>
        </authorList>
    </citation>
    <scope>NUCLEOTIDE SEQUENCE [LARGE SCALE GENOMIC DNA]</scope>
    <source>
        <strain evidence="9">ATCC 58044 / CBS 1984 / NCYC 433 / NRRL Y-366-8</strain>
    </source>
</reference>
<keyword evidence="9" id="KW-1185">Reference proteome</keyword>
<dbReference type="InterPro" id="IPR020846">
    <property type="entry name" value="MFS_dom"/>
</dbReference>
<protein>
    <recommendedName>
        <fullName evidence="7">Major facilitator superfamily (MFS) profile domain-containing protein</fullName>
    </recommendedName>
</protein>
<feature type="transmembrane region" description="Helical" evidence="6">
    <location>
        <begin position="356"/>
        <end position="376"/>
    </location>
</feature>
<dbReference type="GeneID" id="30199220"/>
<feature type="transmembrane region" description="Helical" evidence="6">
    <location>
        <begin position="325"/>
        <end position="344"/>
    </location>
</feature>
<feature type="transmembrane region" description="Helical" evidence="6">
    <location>
        <begin position="216"/>
        <end position="238"/>
    </location>
</feature>
<evidence type="ECO:0000256" key="5">
    <source>
        <dbReference type="ARBA" id="ARBA00023136"/>
    </source>
</evidence>
<evidence type="ECO:0000256" key="1">
    <source>
        <dbReference type="ARBA" id="ARBA00004141"/>
    </source>
</evidence>
<evidence type="ECO:0000313" key="9">
    <source>
        <dbReference type="Proteomes" id="UP000094112"/>
    </source>
</evidence>
<keyword evidence="5 6" id="KW-0472">Membrane</keyword>
<dbReference type="RefSeq" id="XP_019038709.1">
    <property type="nucleotide sequence ID" value="XM_019181974.1"/>
</dbReference>
<comment type="subcellular location">
    <subcellularLocation>
        <location evidence="1">Membrane</location>
        <topology evidence="1">Multi-pass membrane protein</topology>
    </subcellularLocation>
</comment>
<dbReference type="PANTHER" id="PTHR43791">
    <property type="entry name" value="PERMEASE-RELATED"/>
    <property type="match status" value="1"/>
</dbReference>
<organism evidence="8 9">
    <name type="scientific">Wickerhamomyces anomalus (strain ATCC 58044 / CBS 1984 / NCYC 433 / NRRL Y-366-8)</name>
    <name type="common">Yeast</name>
    <name type="synonym">Hansenula anomala</name>
    <dbReference type="NCBI Taxonomy" id="683960"/>
    <lineage>
        <taxon>Eukaryota</taxon>
        <taxon>Fungi</taxon>
        <taxon>Dikarya</taxon>
        <taxon>Ascomycota</taxon>
        <taxon>Saccharomycotina</taxon>
        <taxon>Saccharomycetes</taxon>
        <taxon>Phaffomycetales</taxon>
        <taxon>Wickerhamomycetaceae</taxon>
        <taxon>Wickerhamomyces</taxon>
    </lineage>
</organism>
<dbReference type="InterPro" id="IPR011701">
    <property type="entry name" value="MFS"/>
</dbReference>
<dbReference type="FunFam" id="1.20.1250.20:FF:000034">
    <property type="entry name" value="MFS general substrate transporter"/>
    <property type="match status" value="1"/>
</dbReference>
<accession>A0A1E3P3M4</accession>
<evidence type="ECO:0000256" key="4">
    <source>
        <dbReference type="ARBA" id="ARBA00022989"/>
    </source>
</evidence>
<dbReference type="STRING" id="683960.A0A1E3P3M4"/>
<feature type="transmembrane region" description="Helical" evidence="6">
    <location>
        <begin position="54"/>
        <end position="72"/>
    </location>
</feature>
<keyword evidence="4 6" id="KW-1133">Transmembrane helix</keyword>
<dbReference type="InterPro" id="IPR036259">
    <property type="entry name" value="MFS_trans_sf"/>
</dbReference>
<evidence type="ECO:0000256" key="2">
    <source>
        <dbReference type="ARBA" id="ARBA00022448"/>
    </source>
</evidence>
<dbReference type="GO" id="GO:0022857">
    <property type="term" value="F:transmembrane transporter activity"/>
    <property type="evidence" value="ECO:0007669"/>
    <property type="project" value="InterPro"/>
</dbReference>
<proteinExistence type="predicted"/>
<dbReference type="SUPFAM" id="SSF103473">
    <property type="entry name" value="MFS general substrate transporter"/>
    <property type="match status" value="1"/>
</dbReference>
<dbReference type="Pfam" id="PF07690">
    <property type="entry name" value="MFS_1"/>
    <property type="match status" value="1"/>
</dbReference>
<evidence type="ECO:0000256" key="3">
    <source>
        <dbReference type="ARBA" id="ARBA00022692"/>
    </source>
</evidence>
<dbReference type="PANTHER" id="PTHR43791:SF18">
    <property type="entry name" value="NICOTINIC ACID TRANSPORTER TNA1, PUTATIVE (AFU_ORTHOLOGUE AFUA_3G03820)-RELATED"/>
    <property type="match status" value="1"/>
</dbReference>
<sequence>MNNNLKSDTEKPEVEFVEDIAPNSDRDVSSSIVNDDADDFSDINEKKVLRKMDLHLIPLLALLYLISFIDRGNVGNARIEGITVTLKLTEDEFNICVTIFFITYALFEIPSNILLKKIGRPSIYIPSIMVAWGIVMTLMGCVQNFGGFFASRLILGICESGLYPAVSYYLTHYYCKREMQFRQALFYGSATTAGAFSGLLAFAIAKMNGVGGYEGWRWIFIIEGLLTIVVAICSYFLLYDYPETASFFTERERKFVIWRLKNDSNATTSSAKLIDNTDELEAFKAVLRDWQCYLTMLIFIFNTSCSYGISLFLPATIKAMGYSNSQAQLLTIPIFIVGSMCTIVQSHFSDKLGVRSIFIIVDFIIVIVGFIMAIVGQETGQYKVIYGGVFLGVIGLYSGFPGIVTIHANNLANSNKRAIGMAFQCGFGNFGGVFAANFYKPTKLTLGHSLELGFSTMGLLCTLVLVFSYNLSNKRNLKALENGEFDDVSDLEFFRMGDKSPYYKYRL</sequence>
<feature type="transmembrane region" description="Helical" evidence="6">
    <location>
        <begin position="123"/>
        <end position="146"/>
    </location>
</feature>
<evidence type="ECO:0000256" key="6">
    <source>
        <dbReference type="SAM" id="Phobius"/>
    </source>
</evidence>
<feature type="transmembrane region" description="Helical" evidence="6">
    <location>
        <begin position="152"/>
        <end position="172"/>
    </location>
</feature>
<dbReference type="AlphaFoldDB" id="A0A1E3P3M4"/>
<dbReference type="GO" id="GO:0016020">
    <property type="term" value="C:membrane"/>
    <property type="evidence" value="ECO:0007669"/>
    <property type="project" value="UniProtKB-SubCell"/>
</dbReference>
<dbReference type="OrthoDB" id="2962993at2759"/>
<keyword evidence="2" id="KW-0813">Transport</keyword>
<feature type="transmembrane region" description="Helical" evidence="6">
    <location>
        <begin position="92"/>
        <end position="111"/>
    </location>
</feature>
<keyword evidence="3 6" id="KW-0812">Transmembrane</keyword>
<name>A0A1E3P3M4_WICAA</name>
<dbReference type="EMBL" id="KV454211">
    <property type="protein sequence ID" value="ODQ59502.1"/>
    <property type="molecule type" value="Genomic_DNA"/>
</dbReference>